<dbReference type="AlphaFoldDB" id="A0A0F9A5F5"/>
<comment type="caution">
    <text evidence="2">The sequence shown here is derived from an EMBL/GenBank/DDBJ whole genome shotgun (WGS) entry which is preliminary data.</text>
</comment>
<reference evidence="2" key="1">
    <citation type="journal article" date="2015" name="Nature">
        <title>Complex archaea that bridge the gap between prokaryotes and eukaryotes.</title>
        <authorList>
            <person name="Spang A."/>
            <person name="Saw J.H."/>
            <person name="Jorgensen S.L."/>
            <person name="Zaremba-Niedzwiedzka K."/>
            <person name="Martijn J."/>
            <person name="Lind A.E."/>
            <person name="van Eijk R."/>
            <person name="Schleper C."/>
            <person name="Guy L."/>
            <person name="Ettema T.J."/>
        </authorList>
    </citation>
    <scope>NUCLEOTIDE SEQUENCE</scope>
</reference>
<proteinExistence type="predicted"/>
<accession>A0A0F9A5F5</accession>
<organism evidence="2">
    <name type="scientific">marine sediment metagenome</name>
    <dbReference type="NCBI Taxonomy" id="412755"/>
    <lineage>
        <taxon>unclassified sequences</taxon>
        <taxon>metagenomes</taxon>
        <taxon>ecological metagenomes</taxon>
    </lineage>
</organism>
<sequence length="81" mass="8637">MGDMSFLEILTWPFGDILGVPDASDRKKVPPVTSLDRQATQADTSARQRLAARRRGSGRQTILSLGGAGDATNLQKPLLGS</sequence>
<feature type="compositionally biased region" description="Polar residues" evidence="1">
    <location>
        <begin position="35"/>
        <end position="47"/>
    </location>
</feature>
<feature type="region of interest" description="Disordered" evidence="1">
    <location>
        <begin position="22"/>
        <end position="81"/>
    </location>
</feature>
<protein>
    <submittedName>
        <fullName evidence="2">Uncharacterized protein</fullName>
    </submittedName>
</protein>
<evidence type="ECO:0000313" key="2">
    <source>
        <dbReference type="EMBL" id="KKK93405.1"/>
    </source>
</evidence>
<evidence type="ECO:0000256" key="1">
    <source>
        <dbReference type="SAM" id="MobiDB-lite"/>
    </source>
</evidence>
<name>A0A0F9A5F5_9ZZZZ</name>
<gene>
    <name evidence="2" type="ORF">LCGC14_2693210</name>
</gene>
<dbReference type="EMBL" id="LAZR01047788">
    <property type="protein sequence ID" value="KKK93405.1"/>
    <property type="molecule type" value="Genomic_DNA"/>
</dbReference>